<dbReference type="OrthoDB" id="2107166at2759"/>
<gene>
    <name evidence="2" type="ORF">A1O9_10616</name>
</gene>
<evidence type="ECO:0000256" key="1">
    <source>
        <dbReference type="SAM" id="MobiDB-lite"/>
    </source>
</evidence>
<dbReference type="GeneID" id="25285520"/>
<feature type="compositionally biased region" description="Polar residues" evidence="1">
    <location>
        <begin position="80"/>
        <end position="89"/>
    </location>
</feature>
<dbReference type="RefSeq" id="XP_013255758.1">
    <property type="nucleotide sequence ID" value="XM_013400304.1"/>
</dbReference>
<dbReference type="VEuPathDB" id="FungiDB:A1O9_10616"/>
<feature type="region of interest" description="Disordered" evidence="1">
    <location>
        <begin position="240"/>
        <end position="272"/>
    </location>
</feature>
<comment type="caution">
    <text evidence="2">The sequence shown here is derived from an EMBL/GenBank/DDBJ whole genome shotgun (WGS) entry which is preliminary data.</text>
</comment>
<feature type="region of interest" description="Disordered" evidence="1">
    <location>
        <begin position="71"/>
        <end position="125"/>
    </location>
</feature>
<evidence type="ECO:0008006" key="4">
    <source>
        <dbReference type="Google" id="ProtNLM"/>
    </source>
</evidence>
<dbReference type="HOGENOM" id="CLU_070842_0_0_1"/>
<evidence type="ECO:0000313" key="2">
    <source>
        <dbReference type="EMBL" id="KEF53168.1"/>
    </source>
</evidence>
<organism evidence="2 3">
    <name type="scientific">Exophiala aquamarina CBS 119918</name>
    <dbReference type="NCBI Taxonomy" id="1182545"/>
    <lineage>
        <taxon>Eukaryota</taxon>
        <taxon>Fungi</taxon>
        <taxon>Dikarya</taxon>
        <taxon>Ascomycota</taxon>
        <taxon>Pezizomycotina</taxon>
        <taxon>Eurotiomycetes</taxon>
        <taxon>Chaetothyriomycetidae</taxon>
        <taxon>Chaetothyriales</taxon>
        <taxon>Herpotrichiellaceae</taxon>
        <taxon>Exophiala</taxon>
    </lineage>
</organism>
<dbReference type="EMBL" id="AMGV01000014">
    <property type="protein sequence ID" value="KEF53168.1"/>
    <property type="molecule type" value="Genomic_DNA"/>
</dbReference>
<sequence>MTLPHACCTCATILSDTKVPYDPHSEKPLLFTRRLECCSRDICALCQYQNPRFQSYCPFCQISTGPTALPKDGLRLPPSYSKTAVPSSHSKNKDAATRGASPPPSYHDSSRAQRSLLEPSLAPPEDAEDTVHFVSLEDSLPSLSIAYSVPISVLRQHNNLYSDSLLTARKWILIPRSHYTGPSLSTPPDPDEEERKIKLRRWMVATKCADYAVATLYLKGSDYNLDIAVGAFKADEEWERTNPLKGRAKGKEVSKRSARGGRVGGSLSGQLS</sequence>
<name>A0A072P1L9_9EURO</name>
<dbReference type="PANTHER" id="PTHR20932">
    <property type="entry name" value="LYSM AND PUTATIVE PEPTIDOGLYCAN-BINDING DOMAIN-CONTAINING PROTEIN"/>
    <property type="match status" value="1"/>
</dbReference>
<evidence type="ECO:0000313" key="3">
    <source>
        <dbReference type="Proteomes" id="UP000027920"/>
    </source>
</evidence>
<keyword evidence="3" id="KW-1185">Reference proteome</keyword>
<accession>A0A072P1L9</accession>
<proteinExistence type="predicted"/>
<dbReference type="Proteomes" id="UP000027920">
    <property type="component" value="Unassembled WGS sequence"/>
</dbReference>
<feature type="compositionally biased region" description="Gly residues" evidence="1">
    <location>
        <begin position="261"/>
        <end position="272"/>
    </location>
</feature>
<protein>
    <recommendedName>
        <fullName evidence="4">LysM domain-containing protein</fullName>
    </recommendedName>
</protein>
<dbReference type="AlphaFoldDB" id="A0A072P1L9"/>
<dbReference type="PANTHER" id="PTHR20932:SF31">
    <property type="entry name" value="RING-TYPE DOMAIN-CONTAINING PROTEIN"/>
    <property type="match status" value="1"/>
</dbReference>
<reference evidence="2 3" key="1">
    <citation type="submission" date="2013-03" db="EMBL/GenBank/DDBJ databases">
        <title>The Genome Sequence of Exophiala aquamarina CBS 119918.</title>
        <authorList>
            <consortium name="The Broad Institute Genomics Platform"/>
            <person name="Cuomo C."/>
            <person name="de Hoog S."/>
            <person name="Gorbushina A."/>
            <person name="Walker B."/>
            <person name="Young S.K."/>
            <person name="Zeng Q."/>
            <person name="Gargeya S."/>
            <person name="Fitzgerald M."/>
            <person name="Haas B."/>
            <person name="Abouelleil A."/>
            <person name="Allen A.W."/>
            <person name="Alvarado L."/>
            <person name="Arachchi H.M."/>
            <person name="Berlin A.M."/>
            <person name="Chapman S.B."/>
            <person name="Gainer-Dewar J."/>
            <person name="Goldberg J."/>
            <person name="Griggs A."/>
            <person name="Gujja S."/>
            <person name="Hansen M."/>
            <person name="Howarth C."/>
            <person name="Imamovic A."/>
            <person name="Ireland A."/>
            <person name="Larimer J."/>
            <person name="McCowan C."/>
            <person name="Murphy C."/>
            <person name="Pearson M."/>
            <person name="Poon T.W."/>
            <person name="Priest M."/>
            <person name="Roberts A."/>
            <person name="Saif S."/>
            <person name="Shea T."/>
            <person name="Sisk P."/>
            <person name="Sykes S."/>
            <person name="Wortman J."/>
            <person name="Nusbaum C."/>
            <person name="Birren B."/>
        </authorList>
    </citation>
    <scope>NUCLEOTIDE SEQUENCE [LARGE SCALE GENOMIC DNA]</scope>
    <source>
        <strain evidence="2 3">CBS 119918</strain>
    </source>
</reference>
<dbReference type="InterPro" id="IPR045030">
    <property type="entry name" value="LYSM1-4"/>
</dbReference>